<evidence type="ECO:0000256" key="6">
    <source>
        <dbReference type="ARBA" id="ARBA00022989"/>
    </source>
</evidence>
<keyword evidence="4" id="KW-0547">Nucleotide-binding</keyword>
<name>A0ABQ0F962_APOSI</name>
<dbReference type="InterPro" id="IPR026082">
    <property type="entry name" value="ABCA"/>
</dbReference>
<evidence type="ECO:0000256" key="1">
    <source>
        <dbReference type="ARBA" id="ARBA00004141"/>
    </source>
</evidence>
<protein>
    <submittedName>
        <fullName evidence="10">ATP-binding cassette sub-family A member 13</fullName>
    </submittedName>
</protein>
<dbReference type="SUPFAM" id="SSF52540">
    <property type="entry name" value="P-loop containing nucleoside triphosphate hydrolases"/>
    <property type="match status" value="2"/>
</dbReference>
<evidence type="ECO:0000259" key="9">
    <source>
        <dbReference type="PROSITE" id="PS50893"/>
    </source>
</evidence>
<keyword evidence="11" id="KW-1185">Reference proteome</keyword>
<feature type="transmembrane region" description="Helical" evidence="8">
    <location>
        <begin position="1189"/>
        <end position="1214"/>
    </location>
</feature>
<dbReference type="PROSITE" id="PS00211">
    <property type="entry name" value="ABC_TRANSPORTER_1"/>
    <property type="match status" value="1"/>
</dbReference>
<gene>
    <name evidence="10" type="ORF">APTSU1_001104900</name>
</gene>
<dbReference type="PANTHER" id="PTHR19229:SF113">
    <property type="entry name" value="ATP-BINDING CASSETTE SUB-FAMILY A MEMBER 13"/>
    <property type="match status" value="1"/>
</dbReference>
<feature type="transmembrane region" description="Helical" evidence="8">
    <location>
        <begin position="1147"/>
        <end position="1168"/>
    </location>
</feature>
<dbReference type="InterPro" id="IPR013525">
    <property type="entry name" value="ABC2_TM"/>
</dbReference>
<feature type="transmembrane region" description="Helical" evidence="8">
    <location>
        <begin position="1226"/>
        <end position="1246"/>
    </location>
</feature>
<accession>A0ABQ0F962</accession>
<sequence length="1767" mass="198327">MAGAKANYTFYFVDKIKVLSETFLKISSLFQGSGNGQMFNQLQDALRNKFIRNFVESQLHIDMDKLTADLQTYGQMLDKMFNHVEAGHFQLLGGILANLSSCVMLDRFQAVETVDTLETKAHELMQQNSYLASIIFNSSLGHRRIRSAPHKLPPHVTYTIRTSVLYSMRTDMIKNPSWKFHPQNLPASGFKYNYIFVPLQDMIERAIIVVQTGQESLEPTIQAQAAPYPCHTSDLFLNNVGFFFPLIMMLTWMVSVASMVRKLVYEREIQIEEYMQMMGLHPAIHFLSWFLENMATLALSSAALAAILKLSGVFMHSDAFIIFLYLLNFGVSAVMLSYFLSVFFNQANTAALCTSLGYMISFLPYVVLLVLHNQLSFAVQTLLSFGQGVFFITFLEGQEEGIQWGNMYRAPEPGGMTFGWVCWMILFDSILYFLGGWYFSNLVPGTFGLGKPWYFPFTASYWKSICGLMERRRCSLSSGLFFFNEDFGNKGLSQQNGSGQMDGGSPGVALISVTKEYEDHKVAVQELTLTFHRDQITALLGTNGAGKTTIISMLMGLFPPTSGTIIINGKNLQTDLSKVREELGVCPQQDVLLDNLTVREHLMLFASIKAPWWTKKELQQQVNKTLDEIELTQHQHKPAGVLSGGMKRKLSIGIAFLGMSKTVVLDEPSSGVDPCSRRSLWDILLRYREGRTIIFTTHHLDEAEMLSDHVAVLQQGRLRCYAPPAGLKETYGQGLTLTLSRQPSILESQEPKDVAHVTSLIQVYIPQAFLKDSRGGELTYTIPKDADKTCFKGLCQALDQNLQHLHLTGYGISDTTLEEVFLMLLQDTNKKSFITPENKVEPQNERLARPSPCHNYLTVVDSVLKTEDKMNSSDSPVSTPPVWALPEPMGGCQLLLGQAVALLRKRLLHTLRAWKSTTSDLFLPVLFVALAMGLFMVQPLAITYPPLKLTPGHYETAETYFFSSESHGTDLAHVLLRKFRDPDPVCTDAHRMNSSRWHRDPYSGPEFQDSCGCLKCPNKSAGAPSLTNCLGHTLLNLSGYDVEEYLLMPSAKPRLGGWSFGVQIPNDAEDVKTNTSKPRTLAKVWYNQKGFHSLPSYLNHLNNLILWQHLPANTADWRQYGITLYSHPYGGALLNEDRILESIRQCGVALCIVLGFSILSASIGSSVVRDRVTGAKRLQHISGLGHRTYWLVNFLYDMLFYLVSVCLCVAMIGAFQLTAFTFRENLAATALLLALFGYAMIPWMYLISRIFSSSDVAFISYISLNFIFGLCTMLMTTMPRLLAIISKAQLWLNLQKIYDVLKWVFTIFPQFCLGQGLIELCYNQIKYDLTHNFGIDSYVSPFEMNFLGWIFVELTLQGTFLLLLRILFHGDLLRCSRSLDDAVGHSALQDTVKPAKDIDVKKEETRVLEGRTGGDMLVLCNLSKSYRSVFRGKIKAVRGISLGIPRGECFGLLGVNGAGKSTTFKILNGETLPSSGYAIIRTPHGKLDMVDLASAGKAGILIGYCPQQDALDELLTGWEHLQYYCRLRGIPKQYIPKVAADLVRRLHLESHVDKPVATYSGGTRRKLSTALALVGKPDILLLDEPSSGMDPCSKRYLWQTITQEVRDGCAAVLTSHSMEECEALCTRLAIMVDGSFRCLGPPQHIKNSGLYNLKFGDGYTIKVWLHKEGSQPSAVSDCLKLHFPGIQFKGQRLNLLEYHVQKSWECLADLFKVLENNKRLLNIEHYSISQTTLEQVFVNFATEQLQTPHFPVGPLSMDTQHLYYSRI</sequence>
<dbReference type="Proteomes" id="UP001623349">
    <property type="component" value="Unassembled WGS sequence"/>
</dbReference>
<dbReference type="EMBL" id="BAAFST010000011">
    <property type="protein sequence ID" value="GAB1295814.1"/>
    <property type="molecule type" value="Genomic_DNA"/>
</dbReference>
<feature type="domain" description="ABC transporter" evidence="9">
    <location>
        <begin position="508"/>
        <end position="740"/>
    </location>
</feature>
<evidence type="ECO:0000256" key="2">
    <source>
        <dbReference type="ARBA" id="ARBA00022448"/>
    </source>
</evidence>
<evidence type="ECO:0000256" key="3">
    <source>
        <dbReference type="ARBA" id="ARBA00022692"/>
    </source>
</evidence>
<evidence type="ECO:0000313" key="11">
    <source>
        <dbReference type="Proteomes" id="UP001623349"/>
    </source>
</evidence>
<dbReference type="CDD" id="cd03263">
    <property type="entry name" value="ABC_subfamily_A"/>
    <property type="match status" value="2"/>
</dbReference>
<comment type="subcellular location">
    <subcellularLocation>
        <location evidence="1">Membrane</location>
        <topology evidence="1">Multi-pass membrane protein</topology>
    </subcellularLocation>
</comment>
<dbReference type="PROSITE" id="PS50893">
    <property type="entry name" value="ABC_TRANSPORTER_2"/>
    <property type="match status" value="2"/>
</dbReference>
<evidence type="ECO:0000256" key="5">
    <source>
        <dbReference type="ARBA" id="ARBA00022840"/>
    </source>
</evidence>
<feature type="transmembrane region" description="Helical" evidence="8">
    <location>
        <begin position="1346"/>
        <end position="1368"/>
    </location>
</feature>
<feature type="domain" description="ABC transporter" evidence="9">
    <location>
        <begin position="1417"/>
        <end position="1658"/>
    </location>
</feature>
<dbReference type="PANTHER" id="PTHR19229">
    <property type="entry name" value="ATP-BINDING CASSETTE TRANSPORTER SUBFAMILY A ABCA"/>
    <property type="match status" value="1"/>
</dbReference>
<dbReference type="Pfam" id="PF12698">
    <property type="entry name" value="ABC2_membrane_3"/>
    <property type="match status" value="2"/>
</dbReference>
<dbReference type="InterPro" id="IPR017871">
    <property type="entry name" value="ABC_transporter-like_CS"/>
</dbReference>
<dbReference type="SMART" id="SM00382">
    <property type="entry name" value="AAA"/>
    <property type="match status" value="2"/>
</dbReference>
<organism evidence="10 11">
    <name type="scientific">Apodemus speciosus</name>
    <name type="common">Large Japanese field mouse</name>
    <dbReference type="NCBI Taxonomy" id="105296"/>
    <lineage>
        <taxon>Eukaryota</taxon>
        <taxon>Metazoa</taxon>
        <taxon>Chordata</taxon>
        <taxon>Craniata</taxon>
        <taxon>Vertebrata</taxon>
        <taxon>Euteleostomi</taxon>
        <taxon>Mammalia</taxon>
        <taxon>Eutheria</taxon>
        <taxon>Euarchontoglires</taxon>
        <taxon>Glires</taxon>
        <taxon>Rodentia</taxon>
        <taxon>Myomorpha</taxon>
        <taxon>Muroidea</taxon>
        <taxon>Muridae</taxon>
        <taxon>Murinae</taxon>
        <taxon>Apodemus</taxon>
    </lineage>
</organism>
<feature type="transmembrane region" description="Helical" evidence="8">
    <location>
        <begin position="377"/>
        <end position="397"/>
    </location>
</feature>
<dbReference type="InterPro" id="IPR027417">
    <property type="entry name" value="P-loop_NTPase"/>
</dbReference>
<keyword evidence="6 8" id="KW-1133">Transmembrane helix</keyword>
<reference evidence="10 11" key="1">
    <citation type="submission" date="2024-08" db="EMBL/GenBank/DDBJ databases">
        <title>The draft genome of Apodemus speciosus.</title>
        <authorList>
            <person name="Nabeshima K."/>
            <person name="Suzuki S."/>
            <person name="Onuma M."/>
        </authorList>
    </citation>
    <scope>NUCLEOTIDE SEQUENCE [LARGE SCALE GENOMIC DNA]</scope>
    <source>
        <strain evidence="10">IB14-021</strain>
    </source>
</reference>
<keyword evidence="3 8" id="KW-0812">Transmembrane</keyword>
<keyword evidence="7 8" id="KW-0472">Membrane</keyword>
<evidence type="ECO:0000313" key="10">
    <source>
        <dbReference type="EMBL" id="GAB1295814.1"/>
    </source>
</evidence>
<evidence type="ECO:0000256" key="8">
    <source>
        <dbReference type="SAM" id="Phobius"/>
    </source>
</evidence>
<feature type="transmembrane region" description="Helical" evidence="8">
    <location>
        <begin position="286"/>
        <end position="308"/>
    </location>
</feature>
<evidence type="ECO:0000256" key="7">
    <source>
        <dbReference type="ARBA" id="ARBA00023136"/>
    </source>
</evidence>
<dbReference type="InterPro" id="IPR056264">
    <property type="entry name" value="R2_ABCA1-4-like"/>
</dbReference>
<dbReference type="InterPro" id="IPR003593">
    <property type="entry name" value="AAA+_ATPase"/>
</dbReference>
<dbReference type="InterPro" id="IPR003439">
    <property type="entry name" value="ABC_transporter-like_ATP-bd"/>
</dbReference>
<feature type="transmembrane region" description="Helical" evidence="8">
    <location>
        <begin position="351"/>
        <end position="371"/>
    </location>
</feature>
<feature type="transmembrane region" description="Helical" evidence="8">
    <location>
        <begin position="320"/>
        <end position="344"/>
    </location>
</feature>
<proteinExistence type="predicted"/>
<keyword evidence="5 10" id="KW-0067">ATP-binding</keyword>
<comment type="caution">
    <text evidence="10">The sequence shown here is derived from an EMBL/GenBank/DDBJ whole genome shotgun (WGS) entry which is preliminary data.</text>
</comment>
<keyword evidence="2" id="KW-0813">Transport</keyword>
<dbReference type="Gene3D" id="3.40.50.300">
    <property type="entry name" value="P-loop containing nucleotide triphosphate hydrolases"/>
    <property type="match status" value="2"/>
</dbReference>
<feature type="transmembrane region" description="Helical" evidence="8">
    <location>
        <begin position="1258"/>
        <end position="1278"/>
    </location>
</feature>
<dbReference type="Pfam" id="PF23321">
    <property type="entry name" value="R1_ABCA1"/>
    <property type="match status" value="1"/>
</dbReference>
<feature type="transmembrane region" description="Helical" evidence="8">
    <location>
        <begin position="418"/>
        <end position="440"/>
    </location>
</feature>
<evidence type="ECO:0000256" key="4">
    <source>
        <dbReference type="ARBA" id="ARBA00022741"/>
    </source>
</evidence>
<dbReference type="GO" id="GO:0005524">
    <property type="term" value="F:ATP binding"/>
    <property type="evidence" value="ECO:0007669"/>
    <property type="project" value="UniProtKB-KW"/>
</dbReference>
<feature type="transmembrane region" description="Helical" evidence="8">
    <location>
        <begin position="242"/>
        <end position="265"/>
    </location>
</feature>
<dbReference type="Pfam" id="PF00005">
    <property type="entry name" value="ABC_tran"/>
    <property type="match status" value="2"/>
</dbReference>